<evidence type="ECO:0000256" key="2">
    <source>
        <dbReference type="ARBA" id="ARBA00022527"/>
    </source>
</evidence>
<feature type="region of interest" description="Disordered" evidence="10">
    <location>
        <begin position="1276"/>
        <end position="1344"/>
    </location>
</feature>
<dbReference type="PANTHER" id="PTHR43895:SF152">
    <property type="entry name" value="SERINE_THREONINE-PROTEIN KINASE TOS3"/>
    <property type="match status" value="1"/>
</dbReference>
<feature type="region of interest" description="Disordered" evidence="10">
    <location>
        <begin position="1"/>
        <end position="38"/>
    </location>
</feature>
<feature type="compositionally biased region" description="Polar residues" evidence="10">
    <location>
        <begin position="258"/>
        <end position="274"/>
    </location>
</feature>
<dbReference type="PROSITE" id="PS00107">
    <property type="entry name" value="PROTEIN_KINASE_ATP"/>
    <property type="match status" value="1"/>
</dbReference>
<dbReference type="GO" id="GO:0004674">
    <property type="term" value="F:protein serine/threonine kinase activity"/>
    <property type="evidence" value="ECO:0007669"/>
    <property type="project" value="UniProtKB-KW"/>
</dbReference>
<evidence type="ECO:0000256" key="8">
    <source>
        <dbReference type="ARBA" id="ARBA00048679"/>
    </source>
</evidence>
<feature type="compositionally biased region" description="Pro residues" evidence="10">
    <location>
        <begin position="1286"/>
        <end position="1299"/>
    </location>
</feature>
<keyword evidence="4 9" id="KW-0547">Nucleotide-binding</keyword>
<dbReference type="InterPro" id="IPR011009">
    <property type="entry name" value="Kinase-like_dom_sf"/>
</dbReference>
<reference evidence="12 13" key="1">
    <citation type="submission" date="2019-09" db="EMBL/GenBank/DDBJ databases">
        <title>The hologenome of the rock-dwelling lichen Lasallia pustulata.</title>
        <authorList>
            <person name="Greshake Tzovaras B."/>
            <person name="Segers F."/>
            <person name="Bicker A."/>
            <person name="Dal Grande F."/>
            <person name="Otte J."/>
            <person name="Hankeln T."/>
            <person name="Schmitt I."/>
            <person name="Ebersberger I."/>
        </authorList>
    </citation>
    <scope>NUCLEOTIDE SEQUENCE [LARGE SCALE GENOMIC DNA]</scope>
    <source>
        <strain evidence="12">A1-1</strain>
    </source>
</reference>
<dbReference type="FunFam" id="1.10.510.10:FF:000614">
    <property type="entry name" value="Serine/threonine protein kinase, putative"/>
    <property type="match status" value="1"/>
</dbReference>
<dbReference type="GO" id="GO:0007165">
    <property type="term" value="P:signal transduction"/>
    <property type="evidence" value="ECO:0007669"/>
    <property type="project" value="TreeGrafter"/>
</dbReference>
<gene>
    <name evidence="12" type="ORF">FRX48_05545</name>
</gene>
<feature type="compositionally biased region" description="Low complexity" evidence="10">
    <location>
        <begin position="1093"/>
        <end position="1104"/>
    </location>
</feature>
<comment type="caution">
    <text evidence="12">The sequence shown here is derived from an EMBL/GenBank/DDBJ whole genome shotgun (WGS) entry which is preliminary data.</text>
</comment>
<dbReference type="FunFam" id="3.30.200.20:FF:000206">
    <property type="entry name" value="Serine/threonine-protein kinase Ssp1"/>
    <property type="match status" value="1"/>
</dbReference>
<keyword evidence="6 9" id="KW-0067">ATP-binding</keyword>
<feature type="region of interest" description="Disordered" evidence="10">
    <location>
        <begin position="915"/>
        <end position="955"/>
    </location>
</feature>
<feature type="region of interest" description="Disordered" evidence="10">
    <location>
        <begin position="107"/>
        <end position="135"/>
    </location>
</feature>
<name>A0A5M8PL01_9LECA</name>
<dbReference type="EMBL" id="VXIT01000009">
    <property type="protein sequence ID" value="KAA6410125.1"/>
    <property type="molecule type" value="Genomic_DNA"/>
</dbReference>
<dbReference type="EC" id="2.7.11.1" evidence="1"/>
<dbReference type="Pfam" id="PF00069">
    <property type="entry name" value="Pkinase"/>
    <property type="match status" value="2"/>
</dbReference>
<dbReference type="Proteomes" id="UP000324767">
    <property type="component" value="Unassembled WGS sequence"/>
</dbReference>
<feature type="region of interest" description="Disordered" evidence="10">
    <location>
        <begin position="1011"/>
        <end position="1112"/>
    </location>
</feature>
<dbReference type="InterPro" id="IPR000719">
    <property type="entry name" value="Prot_kinase_dom"/>
</dbReference>
<evidence type="ECO:0000256" key="1">
    <source>
        <dbReference type="ARBA" id="ARBA00012513"/>
    </source>
</evidence>
<evidence type="ECO:0000313" key="13">
    <source>
        <dbReference type="Proteomes" id="UP000324767"/>
    </source>
</evidence>
<dbReference type="GO" id="GO:0042149">
    <property type="term" value="P:cellular response to glucose starvation"/>
    <property type="evidence" value="ECO:0007669"/>
    <property type="project" value="UniProtKB-ARBA"/>
</dbReference>
<dbReference type="OrthoDB" id="68483at2759"/>
<comment type="catalytic activity">
    <reaction evidence="8">
        <text>L-seryl-[protein] + ATP = O-phospho-L-seryl-[protein] + ADP + H(+)</text>
        <dbReference type="Rhea" id="RHEA:17989"/>
        <dbReference type="Rhea" id="RHEA-COMP:9863"/>
        <dbReference type="Rhea" id="RHEA-COMP:11604"/>
        <dbReference type="ChEBI" id="CHEBI:15378"/>
        <dbReference type="ChEBI" id="CHEBI:29999"/>
        <dbReference type="ChEBI" id="CHEBI:30616"/>
        <dbReference type="ChEBI" id="CHEBI:83421"/>
        <dbReference type="ChEBI" id="CHEBI:456216"/>
        <dbReference type="EC" id="2.7.11.1"/>
    </reaction>
</comment>
<feature type="compositionally biased region" description="Low complexity" evidence="10">
    <location>
        <begin position="107"/>
        <end position="129"/>
    </location>
</feature>
<keyword evidence="3" id="KW-0808">Transferase</keyword>
<dbReference type="SUPFAM" id="SSF56112">
    <property type="entry name" value="Protein kinase-like (PK-like)"/>
    <property type="match status" value="1"/>
</dbReference>
<dbReference type="SMART" id="SM00220">
    <property type="entry name" value="S_TKc"/>
    <property type="match status" value="1"/>
</dbReference>
<evidence type="ECO:0000256" key="5">
    <source>
        <dbReference type="ARBA" id="ARBA00022777"/>
    </source>
</evidence>
<keyword evidence="5 12" id="KW-0418">Kinase</keyword>
<evidence type="ECO:0000256" key="6">
    <source>
        <dbReference type="ARBA" id="ARBA00022840"/>
    </source>
</evidence>
<dbReference type="PANTHER" id="PTHR43895">
    <property type="entry name" value="CALCIUM/CALMODULIN-DEPENDENT PROTEIN KINASE KINASE-RELATED"/>
    <property type="match status" value="1"/>
</dbReference>
<feature type="region of interest" description="Disordered" evidence="10">
    <location>
        <begin position="474"/>
        <end position="500"/>
    </location>
</feature>
<feature type="region of interest" description="Disordered" evidence="10">
    <location>
        <begin position="168"/>
        <end position="281"/>
    </location>
</feature>
<evidence type="ECO:0000313" key="12">
    <source>
        <dbReference type="EMBL" id="KAA6410125.1"/>
    </source>
</evidence>
<comment type="catalytic activity">
    <reaction evidence="7">
        <text>L-threonyl-[protein] + ATP = O-phospho-L-threonyl-[protein] + ADP + H(+)</text>
        <dbReference type="Rhea" id="RHEA:46608"/>
        <dbReference type="Rhea" id="RHEA-COMP:11060"/>
        <dbReference type="Rhea" id="RHEA-COMP:11605"/>
        <dbReference type="ChEBI" id="CHEBI:15378"/>
        <dbReference type="ChEBI" id="CHEBI:30013"/>
        <dbReference type="ChEBI" id="CHEBI:30616"/>
        <dbReference type="ChEBI" id="CHEBI:61977"/>
        <dbReference type="ChEBI" id="CHEBI:456216"/>
        <dbReference type="EC" id="2.7.11.1"/>
    </reaction>
</comment>
<evidence type="ECO:0000256" key="7">
    <source>
        <dbReference type="ARBA" id="ARBA00047899"/>
    </source>
</evidence>
<accession>A0A5M8PL01</accession>
<dbReference type="GO" id="GO:0001558">
    <property type="term" value="P:regulation of cell growth"/>
    <property type="evidence" value="ECO:0007669"/>
    <property type="project" value="UniProtKB-ARBA"/>
</dbReference>
<dbReference type="PROSITE" id="PS50011">
    <property type="entry name" value="PROTEIN_KINASE_DOM"/>
    <property type="match status" value="1"/>
</dbReference>
<evidence type="ECO:0000256" key="3">
    <source>
        <dbReference type="ARBA" id="ARBA00022679"/>
    </source>
</evidence>
<keyword evidence="2" id="KW-0723">Serine/threonine-protein kinase</keyword>
<dbReference type="Gene3D" id="3.30.200.20">
    <property type="entry name" value="Phosphorylase Kinase, domain 1"/>
    <property type="match status" value="1"/>
</dbReference>
<feature type="region of interest" description="Disordered" evidence="10">
    <location>
        <begin position="1129"/>
        <end position="1242"/>
    </location>
</feature>
<feature type="region of interest" description="Disordered" evidence="10">
    <location>
        <begin position="561"/>
        <end position="589"/>
    </location>
</feature>
<dbReference type="GO" id="GO:0005524">
    <property type="term" value="F:ATP binding"/>
    <property type="evidence" value="ECO:0007669"/>
    <property type="project" value="UniProtKB-UniRule"/>
</dbReference>
<feature type="compositionally biased region" description="Polar residues" evidence="10">
    <location>
        <begin position="1227"/>
        <end position="1242"/>
    </location>
</feature>
<feature type="compositionally biased region" description="Polar residues" evidence="10">
    <location>
        <begin position="1042"/>
        <end position="1059"/>
    </location>
</feature>
<feature type="compositionally biased region" description="Low complexity" evidence="10">
    <location>
        <begin position="231"/>
        <end position="246"/>
    </location>
</feature>
<feature type="compositionally biased region" description="Low complexity" evidence="10">
    <location>
        <begin position="931"/>
        <end position="940"/>
    </location>
</feature>
<feature type="compositionally biased region" description="Basic and acidic residues" evidence="10">
    <location>
        <begin position="916"/>
        <end position="926"/>
    </location>
</feature>
<sequence>MKMAATGDGMAEDGHAEYVGSVEGRNSPASPLSSVDGLDPGFTASMDVSFALHPLQIDQERRQTRRGMERSITVQRASEPEIEFAIQDSYFPPLGLLRGNGIDTQSRVSSISGMSSSVPSAGASSSSLRSSHDGEHDLVRTHQALEPFGARPGVTRDDSTASTQTIISLPLTPECNDTPPTATPPTPTQTTTQKRCEGPVYPDQSFAALQPQYYPPPYQPYSLRARSSHNSPQLSSYSPGSSKQLLDQSGAHTGAKTVGSTPAHSPGLFTTGQRPGSAMGEFERSHAGTPLLHPAHMQAPKETHKVLRGEDPISGRKIINNYEFWEKLGSGAHGTVKRGRNLETDIFVAVKIVRRFSKKLKLGKSGDPDDEVKKEVAVLKKARHPHVVSLFEVIDDKDYDKVYLILEYVERGEIIWRKRTDKDVALFEMNHVKREKAGDFDQAFEEAEIERFNDNAPARRAAKACILAEQRRQAEARHAANKSQKARGHGPGHIPEQGSSTVSDAYYWSLEYGGESENELGMAKPTPLKAPVGKLEIKIPESATIVSQTPSIAESEQLESEEHAALSGLTRGGASSLEYPGSDLKVESRTTSPMNLEGTMYGPYAYERPNHGGSEADIKLHLERIIAEQDRWTAEEEEFMHVPCLTLSQAREAFRDTVLGLEYLHYQGIIHRDIKPANLLWTADYRVKISDFGVSYLGRPIREDEKGEENYEANAANLDEAIELAKTVGTPLFYAPELCDPELFDTEKNPERPLITGQIDVWALGVTLYGMVYGRLPFVDVNEFVMYERIAREEVFIPRTRLRGVETSDTSSMNSNKRLDDVIVYEEVDDALRDLLKRLLHKQPGKRISLKEVKHHPWVLRGIPDPGAWIDETDPSMQSQGKKIEVSTEDIQQAVVGLTLVDRIKSGIKRLSSVVRGRDQRKRAESSVKTADPASAAAAKGHADSREGRRSSVRGDEQIFTALKASRETAEHPLAHTVAAILAVREGHCYFDDGYATAGDTMTGLVSVNSSPRTRLPYVPERATSAAESVRTIRAPPPINVRQGTPPSSEDLPNSTTEVDVNAPTGLSGIFSGAGRRFVQGMRSRELVRDGTSQSSRSSSVEGSPHIEDSHASPSIAFSSTVAAGHVDQPPVLRDLPSPVDANFPTSPRHPQRPSGSTPETFQRAQEQNYRRYILETERDSQSRPRTVISPTYDCPPSPDDETFYAKQQAQQQQHHWPSHDEALPLTATSSSDDQFPSCISESYSHPNIPSVVSGASSLSTVPDAYHHSKEMLTTPPFPAYASPEPAVPPVAPKAPPPRCTADDDEAGYNGDGDGNGANYDDDDDDDSEDEGIMFGNKKQRANA</sequence>
<organism evidence="12 13">
    <name type="scientific">Lasallia pustulata</name>
    <dbReference type="NCBI Taxonomy" id="136370"/>
    <lineage>
        <taxon>Eukaryota</taxon>
        <taxon>Fungi</taxon>
        <taxon>Dikarya</taxon>
        <taxon>Ascomycota</taxon>
        <taxon>Pezizomycotina</taxon>
        <taxon>Lecanoromycetes</taxon>
        <taxon>OSLEUM clade</taxon>
        <taxon>Umbilicariomycetidae</taxon>
        <taxon>Umbilicariales</taxon>
        <taxon>Umbilicariaceae</taxon>
        <taxon>Lasallia</taxon>
    </lineage>
</organism>
<feature type="compositionally biased region" description="Basic and acidic residues" evidence="10">
    <location>
        <begin position="941"/>
        <end position="955"/>
    </location>
</feature>
<evidence type="ECO:0000256" key="9">
    <source>
        <dbReference type="PROSITE-ProRule" id="PRU10141"/>
    </source>
</evidence>
<feature type="compositionally biased region" description="Basic and acidic residues" evidence="10">
    <location>
        <begin position="1169"/>
        <end position="1183"/>
    </location>
</feature>
<protein>
    <recommendedName>
        <fullName evidence="1">non-specific serine/threonine protein kinase</fullName>
        <ecNumber evidence="1">2.7.11.1</ecNumber>
    </recommendedName>
</protein>
<evidence type="ECO:0000256" key="4">
    <source>
        <dbReference type="ARBA" id="ARBA00022741"/>
    </source>
</evidence>
<evidence type="ECO:0000256" key="10">
    <source>
        <dbReference type="SAM" id="MobiDB-lite"/>
    </source>
</evidence>
<feature type="domain" description="Protein kinase" evidence="11">
    <location>
        <begin position="322"/>
        <end position="859"/>
    </location>
</feature>
<dbReference type="Gene3D" id="1.10.510.10">
    <property type="entry name" value="Transferase(Phosphotransferase) domain 1"/>
    <property type="match status" value="1"/>
</dbReference>
<evidence type="ECO:0000259" key="11">
    <source>
        <dbReference type="PROSITE" id="PS50011"/>
    </source>
</evidence>
<proteinExistence type="predicted"/>
<feature type="compositionally biased region" description="Acidic residues" evidence="10">
    <location>
        <begin position="1320"/>
        <end position="1332"/>
    </location>
</feature>
<dbReference type="InterPro" id="IPR017441">
    <property type="entry name" value="Protein_kinase_ATP_BS"/>
</dbReference>
<feature type="binding site" evidence="9">
    <location>
        <position position="351"/>
    </location>
    <ligand>
        <name>ATP</name>
        <dbReference type="ChEBI" id="CHEBI:30616"/>
    </ligand>
</feature>
<feature type="compositionally biased region" description="Polar residues" evidence="10">
    <location>
        <begin position="1154"/>
        <end position="1168"/>
    </location>
</feature>
<feature type="region of interest" description="Disordered" evidence="10">
    <location>
        <begin position="143"/>
        <end position="162"/>
    </location>
</feature>